<name>A0A1I6HRZ4_9RHOB</name>
<organism evidence="1 2">
    <name type="scientific">Litoreibacter janthinus</name>
    <dbReference type="NCBI Taxonomy" id="670154"/>
    <lineage>
        <taxon>Bacteria</taxon>
        <taxon>Pseudomonadati</taxon>
        <taxon>Pseudomonadota</taxon>
        <taxon>Alphaproteobacteria</taxon>
        <taxon>Rhodobacterales</taxon>
        <taxon>Roseobacteraceae</taxon>
        <taxon>Litoreibacter</taxon>
    </lineage>
</organism>
<sequence length="331" mass="38013">MYRLAEYQEGLRSRESAIWCEYFSQEVEQYCLEFLPNLVFVRHEALASHAAVRRLSFEANNPTKLKIYVNVNSHSLRQFLNKRFYVRENKLYSEDGQTSADIFDPFRDAHGERFAFCFVDSSWRCDRPTRSYPAATTAMMQSAFSTHPGEFCLASPMIRFDNYRRLWTKGYPFPSQILRWAHENQAEFRTSLSALLRTLIDLAQSSLGPVIEHDKLTQHLTRYYRRIRLVSSTPTQVFKLNSLADRAAIASIAHNRVKLQFRSTGAASVIIQAMEAVAKDILEINGGGAEFETGARITAASEFKKLTLSMCRQHNAFLKDLEPKLIARSND</sequence>
<dbReference type="AlphaFoldDB" id="A0A1I6HRZ4"/>
<dbReference type="Proteomes" id="UP000199658">
    <property type="component" value="Unassembled WGS sequence"/>
</dbReference>
<dbReference type="RefSeq" id="WP_139229857.1">
    <property type="nucleotide sequence ID" value="NZ_FOYO01000001.1"/>
</dbReference>
<accession>A0A1I6HRZ4</accession>
<proteinExistence type="predicted"/>
<evidence type="ECO:0000313" key="1">
    <source>
        <dbReference type="EMBL" id="SFR57193.1"/>
    </source>
</evidence>
<gene>
    <name evidence="1" type="ORF">SAMN04488002_3326</name>
</gene>
<evidence type="ECO:0000313" key="2">
    <source>
        <dbReference type="Proteomes" id="UP000199658"/>
    </source>
</evidence>
<dbReference type="EMBL" id="FOYO01000001">
    <property type="protein sequence ID" value="SFR57193.1"/>
    <property type="molecule type" value="Genomic_DNA"/>
</dbReference>
<protein>
    <submittedName>
        <fullName evidence="1">Uncharacterized protein</fullName>
    </submittedName>
</protein>
<reference evidence="2" key="1">
    <citation type="submission" date="2016-10" db="EMBL/GenBank/DDBJ databases">
        <authorList>
            <person name="Varghese N."/>
            <person name="Submissions S."/>
        </authorList>
    </citation>
    <scope>NUCLEOTIDE SEQUENCE [LARGE SCALE GENOMIC DNA]</scope>
    <source>
        <strain evidence="2">DSM 26921</strain>
    </source>
</reference>
<keyword evidence="2" id="KW-1185">Reference proteome</keyword>
<dbReference type="STRING" id="670154.SAMN04488002_3326"/>